<name>E9I4U2_DAPPU</name>
<evidence type="ECO:0000256" key="10">
    <source>
        <dbReference type="ARBA" id="ARBA00022840"/>
    </source>
</evidence>
<dbReference type="KEGG" id="dpx:DAPPUDRAFT_122657"/>
<evidence type="ECO:0000313" key="17">
    <source>
        <dbReference type="Proteomes" id="UP000000305"/>
    </source>
</evidence>
<organism evidence="16 17">
    <name type="scientific">Daphnia pulex</name>
    <name type="common">Water flea</name>
    <dbReference type="NCBI Taxonomy" id="6669"/>
    <lineage>
        <taxon>Eukaryota</taxon>
        <taxon>Metazoa</taxon>
        <taxon>Ecdysozoa</taxon>
        <taxon>Arthropoda</taxon>
        <taxon>Crustacea</taxon>
        <taxon>Branchiopoda</taxon>
        <taxon>Diplostraca</taxon>
        <taxon>Cladocera</taxon>
        <taxon>Anomopoda</taxon>
        <taxon>Daphniidae</taxon>
        <taxon>Daphnia</taxon>
    </lineage>
</organism>
<keyword evidence="12" id="KW-0472">Membrane</keyword>
<evidence type="ECO:0000256" key="3">
    <source>
        <dbReference type="ARBA" id="ARBA00012401"/>
    </source>
</evidence>
<dbReference type="GO" id="GO:0005886">
    <property type="term" value="C:plasma membrane"/>
    <property type="evidence" value="ECO:0000318"/>
    <property type="project" value="GO_Central"/>
</dbReference>
<keyword evidence="10 14" id="KW-0067">ATP-binding</keyword>
<dbReference type="GO" id="GO:0071363">
    <property type="term" value="P:cellular response to growth factor stimulus"/>
    <property type="evidence" value="ECO:0000318"/>
    <property type="project" value="GO_Central"/>
</dbReference>
<dbReference type="PROSITE" id="PS00107">
    <property type="entry name" value="PROTEIN_KINASE_ATP"/>
    <property type="match status" value="1"/>
</dbReference>
<keyword evidence="13" id="KW-0675">Receptor</keyword>
<dbReference type="EC" id="2.7.11.30" evidence="3"/>
<evidence type="ECO:0000256" key="9">
    <source>
        <dbReference type="ARBA" id="ARBA00022777"/>
    </source>
</evidence>
<dbReference type="PANTHER" id="PTHR23255">
    <property type="entry name" value="TRANSFORMING GROWTH FACTOR-BETA RECEPTOR TYPE I AND II"/>
    <property type="match status" value="1"/>
</dbReference>
<evidence type="ECO:0000313" key="16">
    <source>
        <dbReference type="EMBL" id="EFX60988.1"/>
    </source>
</evidence>
<keyword evidence="9" id="KW-0418">Kinase</keyword>
<gene>
    <name evidence="16" type="ORF">DAPPUDRAFT_122657</name>
</gene>
<dbReference type="InterPro" id="IPR011009">
    <property type="entry name" value="Kinase-like_dom_sf"/>
</dbReference>
<feature type="domain" description="Protein kinase" evidence="15">
    <location>
        <begin position="93"/>
        <end position="189"/>
    </location>
</feature>
<keyword evidence="7" id="KW-0732">Signal</keyword>
<dbReference type="InterPro" id="IPR000719">
    <property type="entry name" value="Prot_kinase_dom"/>
</dbReference>
<keyword evidence="11" id="KW-1133">Transmembrane helix</keyword>
<evidence type="ECO:0000256" key="8">
    <source>
        <dbReference type="ARBA" id="ARBA00022741"/>
    </source>
</evidence>
<dbReference type="AlphaFoldDB" id="E9I4U2"/>
<dbReference type="GO" id="GO:0005524">
    <property type="term" value="F:ATP binding"/>
    <property type="evidence" value="ECO:0007669"/>
    <property type="project" value="UniProtKB-UniRule"/>
</dbReference>
<proteinExistence type="inferred from homology"/>
<keyword evidence="6" id="KW-0812">Transmembrane</keyword>
<evidence type="ECO:0000256" key="4">
    <source>
        <dbReference type="ARBA" id="ARBA00022527"/>
    </source>
</evidence>
<protein>
    <recommendedName>
        <fullName evidence="3">receptor protein serine/threonine kinase</fullName>
        <ecNumber evidence="3">2.7.11.30</ecNumber>
    </recommendedName>
</protein>
<evidence type="ECO:0000256" key="2">
    <source>
        <dbReference type="ARBA" id="ARBA00009605"/>
    </source>
</evidence>
<dbReference type="EMBL" id="GL735199">
    <property type="protein sequence ID" value="EFX60988.1"/>
    <property type="molecule type" value="Genomic_DNA"/>
</dbReference>
<evidence type="ECO:0000256" key="7">
    <source>
        <dbReference type="ARBA" id="ARBA00022729"/>
    </source>
</evidence>
<dbReference type="SUPFAM" id="SSF56112">
    <property type="entry name" value="Protein kinase-like (PK-like)"/>
    <property type="match status" value="1"/>
</dbReference>
<accession>E9I4U2</accession>
<dbReference type="Proteomes" id="UP000000305">
    <property type="component" value="Unassembled WGS sequence"/>
</dbReference>
<dbReference type="STRING" id="6669.E9I4U2"/>
<evidence type="ECO:0000256" key="1">
    <source>
        <dbReference type="ARBA" id="ARBA00004479"/>
    </source>
</evidence>
<keyword evidence="4" id="KW-0723">Serine/threonine-protein kinase</keyword>
<reference evidence="16 17" key="1">
    <citation type="journal article" date="2011" name="Science">
        <title>The ecoresponsive genome of Daphnia pulex.</title>
        <authorList>
            <person name="Colbourne J.K."/>
            <person name="Pfrender M.E."/>
            <person name="Gilbert D."/>
            <person name="Thomas W.K."/>
            <person name="Tucker A."/>
            <person name="Oakley T.H."/>
            <person name="Tokishita S."/>
            <person name="Aerts A."/>
            <person name="Arnold G.J."/>
            <person name="Basu M.K."/>
            <person name="Bauer D.J."/>
            <person name="Caceres C.E."/>
            <person name="Carmel L."/>
            <person name="Casola C."/>
            <person name="Choi J.H."/>
            <person name="Detter J.C."/>
            <person name="Dong Q."/>
            <person name="Dusheyko S."/>
            <person name="Eads B.D."/>
            <person name="Frohlich T."/>
            <person name="Geiler-Samerotte K.A."/>
            <person name="Gerlach D."/>
            <person name="Hatcher P."/>
            <person name="Jogdeo S."/>
            <person name="Krijgsveld J."/>
            <person name="Kriventseva E.V."/>
            <person name="Kultz D."/>
            <person name="Laforsch C."/>
            <person name="Lindquist E."/>
            <person name="Lopez J."/>
            <person name="Manak J.R."/>
            <person name="Muller J."/>
            <person name="Pangilinan J."/>
            <person name="Patwardhan R.P."/>
            <person name="Pitluck S."/>
            <person name="Pritham E.J."/>
            <person name="Rechtsteiner A."/>
            <person name="Rho M."/>
            <person name="Rogozin I.B."/>
            <person name="Sakarya O."/>
            <person name="Salamov A."/>
            <person name="Schaack S."/>
            <person name="Shapiro H."/>
            <person name="Shiga Y."/>
            <person name="Skalitzky C."/>
            <person name="Smith Z."/>
            <person name="Souvorov A."/>
            <person name="Sung W."/>
            <person name="Tang Z."/>
            <person name="Tsuchiya D."/>
            <person name="Tu H."/>
            <person name="Vos H."/>
            <person name="Wang M."/>
            <person name="Wolf Y.I."/>
            <person name="Yamagata H."/>
            <person name="Yamada T."/>
            <person name="Ye Y."/>
            <person name="Shaw J.R."/>
            <person name="Andrews J."/>
            <person name="Crease T.J."/>
            <person name="Tang H."/>
            <person name="Lucas S.M."/>
            <person name="Robertson H.M."/>
            <person name="Bork P."/>
            <person name="Koonin E.V."/>
            <person name="Zdobnov E.M."/>
            <person name="Grigoriev I.V."/>
            <person name="Lynch M."/>
            <person name="Boore J.L."/>
        </authorList>
    </citation>
    <scope>NUCLEOTIDE SEQUENCE [LARGE SCALE GENOMIC DNA]</scope>
</reference>
<comment type="similarity">
    <text evidence="2">Belongs to the protein kinase superfamily. TKL Ser/Thr protein kinase family. TGFB receptor subfamily.</text>
</comment>
<feature type="non-terminal residue" evidence="16">
    <location>
        <position position="1"/>
    </location>
</feature>
<dbReference type="GO" id="GO:0030154">
    <property type="term" value="P:cell differentiation"/>
    <property type="evidence" value="ECO:0000318"/>
    <property type="project" value="GO_Central"/>
</dbReference>
<dbReference type="PhylomeDB" id="E9I4U2"/>
<dbReference type="GO" id="GO:0005025">
    <property type="term" value="F:transforming growth factor beta receptor activity, type I"/>
    <property type="evidence" value="ECO:0000318"/>
    <property type="project" value="GO_Central"/>
</dbReference>
<dbReference type="InterPro" id="IPR000333">
    <property type="entry name" value="TGFB_receptor"/>
</dbReference>
<dbReference type="InParanoid" id="E9I4U2"/>
<dbReference type="PROSITE" id="PS50011">
    <property type="entry name" value="PROTEIN_KINASE_DOM"/>
    <property type="match status" value="1"/>
</dbReference>
<sequence>LGCWCWTTYYQRHEIATSDQPDGWNQEVEVVKNDSSNGVGLHDFYNILKSYGQCFNSGVVLLATKKMRKYNVEDCRKEICRFLKVQRTIGKQLVMGHSIGKGQYGEVWMAKWREEKIAVKVFSQLKKLLSIEKQTFIRLYSCFIAADIKGTGSWTQIILITDYHELGFLHDVLQQYSPDGVAAGRLTFT</sequence>
<evidence type="ECO:0000259" key="15">
    <source>
        <dbReference type="PROSITE" id="PS50011"/>
    </source>
</evidence>
<evidence type="ECO:0000256" key="14">
    <source>
        <dbReference type="PROSITE-ProRule" id="PRU10141"/>
    </source>
</evidence>
<comment type="subcellular location">
    <subcellularLocation>
        <location evidence="1">Membrane</location>
        <topology evidence="1">Single-pass type I membrane protein</topology>
    </subcellularLocation>
</comment>
<evidence type="ECO:0000256" key="12">
    <source>
        <dbReference type="ARBA" id="ARBA00023136"/>
    </source>
</evidence>
<dbReference type="PANTHER" id="PTHR23255:SF68">
    <property type="entry name" value="RECEPTOR PROTEIN SERINE_THREONINE KINASE"/>
    <property type="match status" value="1"/>
</dbReference>
<keyword evidence="8 14" id="KW-0547">Nucleotide-binding</keyword>
<evidence type="ECO:0000256" key="5">
    <source>
        <dbReference type="ARBA" id="ARBA00022679"/>
    </source>
</evidence>
<dbReference type="HOGENOM" id="CLU_1437820_0_0_1"/>
<dbReference type="GO" id="GO:0030509">
    <property type="term" value="P:BMP signaling pathway"/>
    <property type="evidence" value="ECO:0000318"/>
    <property type="project" value="GO_Central"/>
</dbReference>
<evidence type="ECO:0000256" key="6">
    <source>
        <dbReference type="ARBA" id="ARBA00022692"/>
    </source>
</evidence>
<evidence type="ECO:0000256" key="13">
    <source>
        <dbReference type="ARBA" id="ARBA00023170"/>
    </source>
</evidence>
<dbReference type="eggNOG" id="KOG2052">
    <property type="taxonomic scope" value="Eukaryota"/>
</dbReference>
<feature type="binding site" evidence="14">
    <location>
        <position position="120"/>
    </location>
    <ligand>
        <name>ATP</name>
        <dbReference type="ChEBI" id="CHEBI:30616"/>
    </ligand>
</feature>
<dbReference type="OrthoDB" id="840771at2759"/>
<dbReference type="Gene3D" id="3.30.200.20">
    <property type="entry name" value="Phosphorylase Kinase, domain 1"/>
    <property type="match status" value="1"/>
</dbReference>
<keyword evidence="5" id="KW-0808">Transferase</keyword>
<dbReference type="GO" id="GO:0009953">
    <property type="term" value="P:dorsal/ventral pattern formation"/>
    <property type="evidence" value="ECO:0000318"/>
    <property type="project" value="GO_Central"/>
</dbReference>
<keyword evidence="17" id="KW-1185">Reference proteome</keyword>
<dbReference type="InterPro" id="IPR017441">
    <property type="entry name" value="Protein_kinase_ATP_BS"/>
</dbReference>
<dbReference type="GO" id="GO:0043235">
    <property type="term" value="C:receptor complex"/>
    <property type="evidence" value="ECO:0000318"/>
    <property type="project" value="GO_Central"/>
</dbReference>
<evidence type="ECO:0000256" key="11">
    <source>
        <dbReference type="ARBA" id="ARBA00022989"/>
    </source>
</evidence>